<feature type="repeat" description="ANK" evidence="1">
    <location>
        <begin position="430"/>
        <end position="462"/>
    </location>
</feature>
<dbReference type="Pfam" id="PF12796">
    <property type="entry name" value="Ank_2"/>
    <property type="match status" value="2"/>
</dbReference>
<evidence type="ECO:0000313" key="5">
    <source>
        <dbReference type="Proteomes" id="UP000266673"/>
    </source>
</evidence>
<dbReference type="InterPro" id="IPR002110">
    <property type="entry name" value="Ankyrin_rpt"/>
</dbReference>
<dbReference type="AlphaFoldDB" id="A0A397U474"/>
<gene>
    <name evidence="4" type="ORF">C2G38_2254683</name>
</gene>
<dbReference type="SUPFAM" id="SSF48403">
    <property type="entry name" value="Ankyrin repeat"/>
    <property type="match status" value="1"/>
</dbReference>
<evidence type="ECO:0000256" key="1">
    <source>
        <dbReference type="PROSITE-ProRule" id="PRU00023"/>
    </source>
</evidence>
<feature type="repeat" description="ANK" evidence="1">
    <location>
        <begin position="240"/>
        <end position="263"/>
    </location>
</feature>
<feature type="repeat" description="ANK" evidence="1">
    <location>
        <begin position="396"/>
        <end position="423"/>
    </location>
</feature>
<protein>
    <submittedName>
        <fullName evidence="4">Uncharacterized protein</fullName>
    </submittedName>
</protein>
<dbReference type="InterPro" id="IPR036770">
    <property type="entry name" value="Ankyrin_rpt-contain_sf"/>
</dbReference>
<accession>A0A397U474</accession>
<dbReference type="PANTHER" id="PTHR24184:SF11">
    <property type="entry name" value="ANKYRIN REPEAT AND SOCS BOX CONTAINING 3"/>
    <property type="match status" value="1"/>
</dbReference>
<feature type="coiled-coil region" evidence="2">
    <location>
        <begin position="873"/>
        <end position="903"/>
    </location>
</feature>
<evidence type="ECO:0000256" key="3">
    <source>
        <dbReference type="SAM" id="MobiDB-lite"/>
    </source>
</evidence>
<dbReference type="PROSITE" id="PS50297">
    <property type="entry name" value="ANK_REP_REGION"/>
    <property type="match status" value="3"/>
</dbReference>
<evidence type="ECO:0000313" key="4">
    <source>
        <dbReference type="EMBL" id="RIB03938.1"/>
    </source>
</evidence>
<keyword evidence="5" id="KW-1185">Reference proteome</keyword>
<evidence type="ECO:0000256" key="2">
    <source>
        <dbReference type="SAM" id="Coils"/>
    </source>
</evidence>
<feature type="region of interest" description="Disordered" evidence="3">
    <location>
        <begin position="822"/>
        <end position="845"/>
    </location>
</feature>
<dbReference type="Gene3D" id="1.25.40.20">
    <property type="entry name" value="Ankyrin repeat-containing domain"/>
    <property type="match status" value="2"/>
</dbReference>
<sequence>MDLTSFEENIKAIGTISNSLCNSEVNNANTYCTMIMPFSELFIRNLKELFENYKNYRNFNCNKLTEKVKLSAQACLEIHEYLHDDFKKVLAEWNDQSEHCIERKEVLIQKHDKEAAIAVGVAFIPGVNVVVAPVIGYRAYKNKKAAKEANNQADNAVTAAETLKKQLIEPIKNFIVAMRKISRSLGTHFSLNQNSEKINIVNSCSFAEENFRNCRGQTKPFDDNDKYVKLLANIQNFNENGWTLLHIAAAAGCKEVVKILLKHKDTYDIDINKMDKNGKTALNLATDNKHTEIAEDLLIEVNEEKDRNEEFYLINSAIEKRDINVCKLLLEEKMKKEACFLSSKLHNSNGVPRQLCRKVSKKTKKTSILHYCAWKGNDKILKFLLDNEESLGQDENGKMPLHWAASEGHETIVKYLIELNASLVNEVDNNKETALYDAVWNGHMKIIEILLKEKADINIENKNNWKPLDIALISCQPEAFIFLRKHIENNSKNTDLFNQLNGSQLDNYYRFKNNSTMGLVEKLQNVESHLNKPGNNNIDSLSFYQFFLKHIEIHEENLNDEERKNPEQYKKVLSYLRACTFSKICYLKHELGSNLIIDINEYFETIENDTKNLKDTKKHYAINYNDQYKKETEKNVQEAYNIINEIIPEMENIGNKINEEMDLLIGEAKELIEGAEENKKDLENDHKDLKNKLVLTKLLGILKITSHAMGYAVGTPFAVVGKVVEKGTEIVTSFVAEPEDKNHESKFEISPDVKSSLNRMEKICKEEQVKIAEQQLEKLEEVCSKNLKLSDILSEIKKVAGDKDSVKIVKLVHEKLKELEEEQKDELKKEEQKKEEQKDNDLIKKNKQETEMLGKVLKEIKFAETTFELCNEYQNDKVKLGKLNNAIKQAEDDIKKLKLYEENIYIEIIPKIEKMQSDICNLGNQVDKKSHVYLDLSKWKVRSSLNDLKRILRQISKGFPEIRDELTTYMDKLDEGMTTIINIYDRIQSYYDQSRLANYIANISSPTNTTEIENVKLKKEIEKLEREIRVNIILRYYKKAISAFRQWAFPFAHLYSNANLLSLPLNNSDETIASIIQQIADLKLDIKKYNATINKKDQFLMNGEFNGEDDFSRPFFVWENKKYHQEISKLLNGEEIKIKADIKESDRNKSAIKFNKIKIRFKSIDEAMQNEIDSIIKSFDVTMTHLGNSHYRYGDKFHEIRSDHQVTIYFSFKSNNEGPVRKNTTYTKINQGDIMLSPYTMWKIMLDPNGKDDFSKLRTYEDKVNIELIGHGTNVT</sequence>
<feature type="coiled-coil region" evidence="2">
    <location>
        <begin position="658"/>
        <end position="699"/>
    </location>
</feature>
<feature type="compositionally biased region" description="Basic and acidic residues" evidence="3">
    <location>
        <begin position="825"/>
        <end position="845"/>
    </location>
</feature>
<dbReference type="PANTHER" id="PTHR24184">
    <property type="entry name" value="SI:CH211-189E2.2"/>
    <property type="match status" value="1"/>
</dbReference>
<organism evidence="4 5">
    <name type="scientific">Gigaspora rosea</name>
    <dbReference type="NCBI Taxonomy" id="44941"/>
    <lineage>
        <taxon>Eukaryota</taxon>
        <taxon>Fungi</taxon>
        <taxon>Fungi incertae sedis</taxon>
        <taxon>Mucoromycota</taxon>
        <taxon>Glomeromycotina</taxon>
        <taxon>Glomeromycetes</taxon>
        <taxon>Diversisporales</taxon>
        <taxon>Gigasporaceae</taxon>
        <taxon>Gigaspora</taxon>
    </lineage>
</organism>
<keyword evidence="1" id="KW-0040">ANK repeat</keyword>
<reference evidence="4 5" key="1">
    <citation type="submission" date="2018-06" db="EMBL/GenBank/DDBJ databases">
        <title>Comparative genomics reveals the genomic features of Rhizophagus irregularis, R. cerebriforme, R. diaphanum and Gigaspora rosea, and their symbiotic lifestyle signature.</title>
        <authorList>
            <person name="Morin E."/>
            <person name="San Clemente H."/>
            <person name="Chen E.C.H."/>
            <person name="De La Providencia I."/>
            <person name="Hainaut M."/>
            <person name="Kuo A."/>
            <person name="Kohler A."/>
            <person name="Murat C."/>
            <person name="Tang N."/>
            <person name="Roy S."/>
            <person name="Loubradou J."/>
            <person name="Henrissat B."/>
            <person name="Grigoriev I.V."/>
            <person name="Corradi N."/>
            <person name="Roux C."/>
            <person name="Martin F.M."/>
        </authorList>
    </citation>
    <scope>NUCLEOTIDE SEQUENCE [LARGE SCALE GENOMIC DNA]</scope>
    <source>
        <strain evidence="4 5">DAOM 194757</strain>
    </source>
</reference>
<dbReference type="EMBL" id="QKWP01002289">
    <property type="protein sequence ID" value="RIB03938.1"/>
    <property type="molecule type" value="Genomic_DNA"/>
</dbReference>
<dbReference type="STRING" id="44941.A0A397U474"/>
<proteinExistence type="predicted"/>
<keyword evidence="2" id="KW-0175">Coiled coil</keyword>
<dbReference type="SMART" id="SM00248">
    <property type="entry name" value="ANK"/>
    <property type="match status" value="6"/>
</dbReference>
<dbReference type="OrthoDB" id="10057496at2759"/>
<feature type="coiled-coil region" evidence="2">
    <location>
        <begin position="1007"/>
        <end position="1034"/>
    </location>
</feature>
<comment type="caution">
    <text evidence="4">The sequence shown here is derived from an EMBL/GenBank/DDBJ whole genome shotgun (WGS) entry which is preliminary data.</text>
</comment>
<dbReference type="PROSITE" id="PS50088">
    <property type="entry name" value="ANK_REPEAT"/>
    <property type="match status" value="3"/>
</dbReference>
<dbReference type="Proteomes" id="UP000266673">
    <property type="component" value="Unassembled WGS sequence"/>
</dbReference>
<name>A0A397U474_9GLOM</name>